<sequence length="182" mass="20118">MDKRVIGDCPSCPKDKAYDIYRDSKELFTYDGKTASVYNSKGEMAERAARPSEAITIGLPLWYSLGAFAENAPQVGLNALKVGVTIPLMTLAFVLSPTPAGGNSTVDQYVLNSHQGERNWRDDKQLSEGEIRKLKRDGWDHRQKGKHGGQRDLYKDKDGNVYEKPKGGNGPGEPTGFNLKEL</sequence>
<proteinExistence type="predicted"/>
<evidence type="ECO:0000259" key="2">
    <source>
        <dbReference type="Pfam" id="PF15533"/>
    </source>
</evidence>
<evidence type="ECO:0000313" key="3">
    <source>
        <dbReference type="EMBL" id="WAC14444.1"/>
    </source>
</evidence>
<organism evidence="3 4">
    <name type="scientific">Dyadobacter pollutisoli</name>
    <dbReference type="NCBI Taxonomy" id="2910158"/>
    <lineage>
        <taxon>Bacteria</taxon>
        <taxon>Pseudomonadati</taxon>
        <taxon>Bacteroidota</taxon>
        <taxon>Cytophagia</taxon>
        <taxon>Cytophagales</taxon>
        <taxon>Spirosomataceae</taxon>
        <taxon>Dyadobacter</taxon>
    </lineage>
</organism>
<dbReference type="Proteomes" id="UP001164653">
    <property type="component" value="Chromosome"/>
</dbReference>
<name>A0A9E8SNK4_9BACT</name>
<reference evidence="3" key="1">
    <citation type="submission" date="2022-11" db="EMBL/GenBank/DDBJ databases">
        <title>Dyadobacter pollutisoli sp. nov., isolated from plastic dumped soil.</title>
        <authorList>
            <person name="Kim J.M."/>
            <person name="Kim K.R."/>
            <person name="Lee J.K."/>
            <person name="Hao L."/>
            <person name="Jeon C.O."/>
        </authorList>
    </citation>
    <scope>NUCLEOTIDE SEQUENCE</scope>
    <source>
        <strain evidence="3">U1</strain>
    </source>
</reference>
<dbReference type="AlphaFoldDB" id="A0A9E8SNK4"/>
<protein>
    <submittedName>
        <fullName evidence="3">Polymorphic toxin type 33 domain-containing protein</fullName>
    </submittedName>
</protein>
<evidence type="ECO:0000313" key="4">
    <source>
        <dbReference type="Proteomes" id="UP001164653"/>
    </source>
</evidence>
<dbReference type="EMBL" id="CP112998">
    <property type="protein sequence ID" value="WAC14444.1"/>
    <property type="molecule type" value="Genomic_DNA"/>
</dbReference>
<accession>A0A9E8SNK4</accession>
<dbReference type="RefSeq" id="WP_244819812.1">
    <property type="nucleotide sequence ID" value="NZ_CP112998.1"/>
</dbReference>
<keyword evidence="4" id="KW-1185">Reference proteome</keyword>
<evidence type="ECO:0000256" key="1">
    <source>
        <dbReference type="SAM" id="MobiDB-lite"/>
    </source>
</evidence>
<dbReference type="Pfam" id="PF15533">
    <property type="entry name" value="Ntox33"/>
    <property type="match status" value="1"/>
</dbReference>
<dbReference type="InterPro" id="IPR029110">
    <property type="entry name" value="Ntox33"/>
</dbReference>
<feature type="domain" description="Bacterial toxin 33" evidence="2">
    <location>
        <begin position="122"/>
        <end position="180"/>
    </location>
</feature>
<feature type="region of interest" description="Disordered" evidence="1">
    <location>
        <begin position="134"/>
        <end position="182"/>
    </location>
</feature>
<gene>
    <name evidence="3" type="ORF">ON006_10910</name>
</gene>
<feature type="compositionally biased region" description="Basic and acidic residues" evidence="1">
    <location>
        <begin position="149"/>
        <end position="166"/>
    </location>
</feature>
<dbReference type="KEGG" id="dpf:ON006_10910"/>